<dbReference type="OrthoDB" id="1523598at2"/>
<sequence length="174" mass="17734">MAILKRGLAGEPVKLLQKKLGVEADGRFGPGTETALQDYQKKNGLQVDGIAGPDTFVHMGLFELVLLRTGSRGEAVKKLQQAVGVTADGVFGAGTEKAVRAFQEKNGLEADGMAGPATLAKTNAFKEMTADVVKRSELGAGAGASAGGGAAGEASAEPAPSRSIWGSIKSFFGA</sequence>
<feature type="domain" description="Peptidoglycan binding-like" evidence="1">
    <location>
        <begin position="85"/>
        <end position="121"/>
    </location>
</feature>
<dbReference type="SUPFAM" id="SSF47090">
    <property type="entry name" value="PGBD-like"/>
    <property type="match status" value="2"/>
</dbReference>
<dbReference type="InterPro" id="IPR002477">
    <property type="entry name" value="Peptidoglycan-bd-like"/>
</dbReference>
<dbReference type="Pfam" id="PF01471">
    <property type="entry name" value="PG_binding_1"/>
    <property type="match status" value="2"/>
</dbReference>
<reference evidence="2 3" key="1">
    <citation type="submission" date="2017-07" db="EMBL/GenBank/DDBJ databases">
        <title>Draft Genome Sequences of Select Purple Nonsulfur Bacteria.</title>
        <authorList>
            <person name="Lasarre B."/>
            <person name="Mckinlay J.B."/>
        </authorList>
    </citation>
    <scope>NUCLEOTIDE SEQUENCE [LARGE SCALE GENOMIC DNA]</scope>
    <source>
        <strain evidence="2 3">DSM 5909</strain>
    </source>
</reference>
<dbReference type="RefSeq" id="WP_111420906.1">
    <property type="nucleotide sequence ID" value="NZ_NPEX01000173.1"/>
</dbReference>
<comment type="caution">
    <text evidence="2">The sequence shown here is derived from an EMBL/GenBank/DDBJ whole genome shotgun (WGS) entry which is preliminary data.</text>
</comment>
<dbReference type="Proteomes" id="UP000249130">
    <property type="component" value="Unassembled WGS sequence"/>
</dbReference>
<dbReference type="Gene3D" id="1.10.101.10">
    <property type="entry name" value="PGBD-like superfamily/PGBD"/>
    <property type="match status" value="2"/>
</dbReference>
<dbReference type="InterPro" id="IPR036365">
    <property type="entry name" value="PGBD-like_sf"/>
</dbReference>
<proteinExistence type="predicted"/>
<accession>A0A327KUX3</accession>
<protein>
    <submittedName>
        <fullName evidence="2">Peptidoglycan-binding protein</fullName>
    </submittedName>
</protein>
<dbReference type="AlphaFoldDB" id="A0A327KUX3"/>
<evidence type="ECO:0000313" key="2">
    <source>
        <dbReference type="EMBL" id="RAI41876.1"/>
    </source>
</evidence>
<dbReference type="EMBL" id="NPEX01000173">
    <property type="protein sequence ID" value="RAI41876.1"/>
    <property type="molecule type" value="Genomic_DNA"/>
</dbReference>
<gene>
    <name evidence="2" type="ORF">CH341_20750</name>
</gene>
<organism evidence="2 3">
    <name type="scientific">Rhodoplanes roseus</name>
    <dbReference type="NCBI Taxonomy" id="29409"/>
    <lineage>
        <taxon>Bacteria</taxon>
        <taxon>Pseudomonadati</taxon>
        <taxon>Pseudomonadota</taxon>
        <taxon>Alphaproteobacteria</taxon>
        <taxon>Hyphomicrobiales</taxon>
        <taxon>Nitrobacteraceae</taxon>
        <taxon>Rhodoplanes</taxon>
    </lineage>
</organism>
<evidence type="ECO:0000259" key="1">
    <source>
        <dbReference type="Pfam" id="PF01471"/>
    </source>
</evidence>
<feature type="domain" description="Peptidoglycan binding-like" evidence="1">
    <location>
        <begin position="21"/>
        <end position="58"/>
    </location>
</feature>
<evidence type="ECO:0000313" key="3">
    <source>
        <dbReference type="Proteomes" id="UP000249130"/>
    </source>
</evidence>
<keyword evidence="3" id="KW-1185">Reference proteome</keyword>
<dbReference type="InterPro" id="IPR036366">
    <property type="entry name" value="PGBDSf"/>
</dbReference>
<name>A0A327KUX3_9BRAD</name>